<organism evidence="1 2">
    <name type="scientific">Marinigracilibium pacificum</name>
    <dbReference type="NCBI Taxonomy" id="2729599"/>
    <lineage>
        <taxon>Bacteria</taxon>
        <taxon>Pseudomonadati</taxon>
        <taxon>Bacteroidota</taxon>
        <taxon>Cytophagia</taxon>
        <taxon>Cytophagales</taxon>
        <taxon>Flammeovirgaceae</taxon>
        <taxon>Marinigracilibium</taxon>
    </lineage>
</organism>
<dbReference type="AlphaFoldDB" id="A0A848J4A6"/>
<name>A0A848J4A6_9BACT</name>
<dbReference type="EMBL" id="JABBNU010000012">
    <property type="protein sequence ID" value="NMM50335.1"/>
    <property type="molecule type" value="Genomic_DNA"/>
</dbReference>
<evidence type="ECO:0000313" key="2">
    <source>
        <dbReference type="Proteomes" id="UP000559010"/>
    </source>
</evidence>
<sequence>MKKIPNNTFPEHFKDFILCLNRNKVEYLLIGGYAMGAYGHIRGTGDLDIFLNATQENSKKMINACIDYGISEDSLSDEMFQVPKMVGIGTPPLRIEILKHLNSVDFRYAYQRCIKKKVDGVDINVVSLDDLILLKKAARRDRNLSRDKEDLTFLEKLKKYMEKNKNGGMNL</sequence>
<protein>
    <recommendedName>
        <fullName evidence="3">Nucleotidyltransferase</fullName>
    </recommendedName>
</protein>
<dbReference type="InterPro" id="IPR018700">
    <property type="entry name" value="DUF2204"/>
</dbReference>
<keyword evidence="2" id="KW-1185">Reference proteome</keyword>
<accession>A0A848J4A6</accession>
<dbReference type="Proteomes" id="UP000559010">
    <property type="component" value="Unassembled WGS sequence"/>
</dbReference>
<dbReference type="SUPFAM" id="SSF81301">
    <property type="entry name" value="Nucleotidyltransferase"/>
    <property type="match status" value="1"/>
</dbReference>
<gene>
    <name evidence="1" type="ORF">HH304_18140</name>
</gene>
<dbReference type="InterPro" id="IPR043519">
    <property type="entry name" value="NT_sf"/>
</dbReference>
<evidence type="ECO:0008006" key="3">
    <source>
        <dbReference type="Google" id="ProtNLM"/>
    </source>
</evidence>
<evidence type="ECO:0000313" key="1">
    <source>
        <dbReference type="EMBL" id="NMM50335.1"/>
    </source>
</evidence>
<comment type="caution">
    <text evidence="1">The sequence shown here is derived from an EMBL/GenBank/DDBJ whole genome shotgun (WGS) entry which is preliminary data.</text>
</comment>
<reference evidence="1 2" key="1">
    <citation type="submission" date="2020-04" db="EMBL/GenBank/DDBJ databases">
        <title>Flammeovirgaceae bacterium KN852 isolated from deep sea.</title>
        <authorList>
            <person name="Zhang D.-C."/>
        </authorList>
    </citation>
    <scope>NUCLEOTIDE SEQUENCE [LARGE SCALE GENOMIC DNA]</scope>
    <source>
        <strain evidence="1 2">KN852</strain>
    </source>
</reference>
<dbReference type="Pfam" id="PF09970">
    <property type="entry name" value="DUF2204"/>
    <property type="match status" value="1"/>
</dbReference>
<dbReference type="RefSeq" id="WP_169684699.1">
    <property type="nucleotide sequence ID" value="NZ_JABBNU010000012.1"/>
</dbReference>
<dbReference type="Gene3D" id="3.30.460.40">
    <property type="match status" value="1"/>
</dbReference>
<proteinExistence type="predicted"/>